<reference evidence="1 2" key="1">
    <citation type="submission" date="2018-08" db="EMBL/GenBank/DDBJ databases">
        <title>A genome reference for cultivated species of the human gut microbiota.</title>
        <authorList>
            <person name="Zou Y."/>
            <person name="Xue W."/>
            <person name="Luo G."/>
        </authorList>
    </citation>
    <scope>NUCLEOTIDE SEQUENCE [LARGE SCALE GENOMIC DNA]</scope>
    <source>
        <strain evidence="1 2">AF46-2NS</strain>
    </source>
</reference>
<evidence type="ECO:0000313" key="1">
    <source>
        <dbReference type="EMBL" id="RHK13171.1"/>
    </source>
</evidence>
<evidence type="ECO:0000313" key="2">
    <source>
        <dbReference type="Proteomes" id="UP000286211"/>
    </source>
</evidence>
<comment type="caution">
    <text evidence="1">The sequence shown here is derived from an EMBL/GenBank/DDBJ whole genome shotgun (WGS) entry which is preliminary data.</text>
</comment>
<proteinExistence type="predicted"/>
<name>A0A415FA68_9BACT</name>
<gene>
    <name evidence="1" type="ORF">DW079_00410</name>
</gene>
<sequence>MDVEHLLGIAMGCMGMSMDDFCRCTPSEYYAAYEAWHDAVDAAERGKWERVRMQCLCILQPYSKDKLKARDIMQFAWDKEVQTEIPEVKEKLSREEIMKRYRMAAERAGLH</sequence>
<dbReference type="AlphaFoldDB" id="A0A415FA68"/>
<dbReference type="EMBL" id="QRNB01000001">
    <property type="protein sequence ID" value="RHK13171.1"/>
    <property type="molecule type" value="Genomic_DNA"/>
</dbReference>
<accession>A0A415FA68</accession>
<dbReference type="Proteomes" id="UP000286211">
    <property type="component" value="Unassembled WGS sequence"/>
</dbReference>
<organism evidence="1 2">
    <name type="scientific">Segatella copri</name>
    <dbReference type="NCBI Taxonomy" id="165179"/>
    <lineage>
        <taxon>Bacteria</taxon>
        <taxon>Pseudomonadati</taxon>
        <taxon>Bacteroidota</taxon>
        <taxon>Bacteroidia</taxon>
        <taxon>Bacteroidales</taxon>
        <taxon>Prevotellaceae</taxon>
        <taxon>Segatella</taxon>
    </lineage>
</organism>
<protein>
    <submittedName>
        <fullName evidence="1">Uncharacterized protein</fullName>
    </submittedName>
</protein>